<dbReference type="InterPro" id="IPR050300">
    <property type="entry name" value="GDXG_lipolytic_enzyme"/>
</dbReference>
<feature type="chain" id="PRO_5047058639" evidence="2">
    <location>
        <begin position="22"/>
        <end position="308"/>
    </location>
</feature>
<evidence type="ECO:0000259" key="3">
    <source>
        <dbReference type="Pfam" id="PF20434"/>
    </source>
</evidence>
<keyword evidence="2" id="KW-0732">Signal</keyword>
<gene>
    <name evidence="4" type="ORF">QM524_09250</name>
</gene>
<evidence type="ECO:0000313" key="5">
    <source>
        <dbReference type="Proteomes" id="UP001236507"/>
    </source>
</evidence>
<keyword evidence="5" id="KW-1185">Reference proteome</keyword>
<dbReference type="SUPFAM" id="SSF53474">
    <property type="entry name" value="alpha/beta-Hydrolases"/>
    <property type="match status" value="1"/>
</dbReference>
<keyword evidence="1 4" id="KW-0378">Hydrolase</keyword>
<accession>A0ABT6Y8F2</accession>
<dbReference type="EMBL" id="JASHIF010000008">
    <property type="protein sequence ID" value="MDI9859393.1"/>
    <property type="molecule type" value="Genomic_DNA"/>
</dbReference>
<dbReference type="Gene3D" id="3.40.50.1820">
    <property type="entry name" value="alpha/beta hydrolase"/>
    <property type="match status" value="1"/>
</dbReference>
<dbReference type="GO" id="GO:0016787">
    <property type="term" value="F:hydrolase activity"/>
    <property type="evidence" value="ECO:0007669"/>
    <property type="project" value="UniProtKB-KW"/>
</dbReference>
<dbReference type="PANTHER" id="PTHR48081">
    <property type="entry name" value="AB HYDROLASE SUPERFAMILY PROTEIN C4A8.06C"/>
    <property type="match status" value="1"/>
</dbReference>
<comment type="caution">
    <text evidence="4">The sequence shown here is derived from an EMBL/GenBank/DDBJ whole genome shotgun (WGS) entry which is preliminary data.</text>
</comment>
<dbReference type="Proteomes" id="UP001236507">
    <property type="component" value="Unassembled WGS sequence"/>
</dbReference>
<dbReference type="InterPro" id="IPR049492">
    <property type="entry name" value="BD-FAE-like_dom"/>
</dbReference>
<dbReference type="Pfam" id="PF20434">
    <property type="entry name" value="BD-FAE"/>
    <property type="match status" value="1"/>
</dbReference>
<dbReference type="RefSeq" id="WP_283344350.1">
    <property type="nucleotide sequence ID" value="NZ_JASHIF010000008.1"/>
</dbReference>
<proteinExistence type="predicted"/>
<protein>
    <submittedName>
        <fullName evidence="4">Alpha/beta hydrolase</fullName>
    </submittedName>
</protein>
<evidence type="ECO:0000256" key="2">
    <source>
        <dbReference type="SAM" id="SignalP"/>
    </source>
</evidence>
<dbReference type="InterPro" id="IPR029058">
    <property type="entry name" value="AB_hydrolase_fold"/>
</dbReference>
<feature type="domain" description="BD-FAE-like" evidence="3">
    <location>
        <begin position="39"/>
        <end position="182"/>
    </location>
</feature>
<reference evidence="4 5" key="1">
    <citation type="submission" date="2023-05" db="EMBL/GenBank/DDBJ databases">
        <title>Novel species of genus Flectobacillus isolated from stream in China.</title>
        <authorList>
            <person name="Lu H."/>
        </authorList>
    </citation>
    <scope>NUCLEOTIDE SEQUENCE [LARGE SCALE GENOMIC DNA]</scope>
    <source>
        <strain evidence="4 5">KCTC 42575</strain>
    </source>
</reference>
<sequence length="308" mass="34409">MKIQKHLILAFLFLCGVQSFAQKQQTLTYYKNDTLRLDLDLFLPEKASSSEKLPLVIFVHGGGFSGGSRDGGFAFCKFMAQNGYAAATISYTLYMKNKKFSCDGILPEKIKAFNFGVNDLWLSTLFFIDKADSYHIDPAKIFIAGSSAGGETILHATFWNQNLMKMYGKTLPEGFKYAGLISGAGAIMDLNLITKENKLPMLFFHGNGDVTVPYGTAAHHYCPVNSSGWLMLFGSYSIFNHLKSMKGMTHLYTYCGGGHEYSAELFNKNQAYILTFMNDVLKGKVYQKHTIFETGKKNHLSAAYNFCK</sequence>
<name>A0ABT6Y8F2_9BACT</name>
<evidence type="ECO:0000313" key="4">
    <source>
        <dbReference type="EMBL" id="MDI9859393.1"/>
    </source>
</evidence>
<organism evidence="4 5">
    <name type="scientific">Flectobacillus roseus</name>
    <dbReference type="NCBI Taxonomy" id="502259"/>
    <lineage>
        <taxon>Bacteria</taxon>
        <taxon>Pseudomonadati</taxon>
        <taxon>Bacteroidota</taxon>
        <taxon>Cytophagia</taxon>
        <taxon>Cytophagales</taxon>
        <taxon>Flectobacillaceae</taxon>
        <taxon>Flectobacillus</taxon>
    </lineage>
</organism>
<evidence type="ECO:0000256" key="1">
    <source>
        <dbReference type="ARBA" id="ARBA00022801"/>
    </source>
</evidence>
<feature type="signal peptide" evidence="2">
    <location>
        <begin position="1"/>
        <end position="21"/>
    </location>
</feature>